<evidence type="ECO:0000313" key="2">
    <source>
        <dbReference type="Proteomes" id="UP000245469"/>
    </source>
</evidence>
<dbReference type="OrthoDB" id="511192at2"/>
<dbReference type="InterPro" id="IPR025358">
    <property type="entry name" value="DUF4262"/>
</dbReference>
<name>A0A316B026_9ACTN</name>
<sequence length="160" mass="17593">MMRVDHRVVEALDEHRRLIDEQGWSVVSVGGAGRRALPFSHTVGLTRLGHPELLVSGRGPAEARCLLGVLGDEVLAGHRFHVGDVLRRGPWPQLRLLRVTSPEALVVAQAVAADDVEIPALQVVWCDDDGRWPWDPDRPTGAVGQQLFARAPKIAVPRQF</sequence>
<dbReference type="AlphaFoldDB" id="A0A316B026"/>
<protein>
    <submittedName>
        <fullName evidence="1">Uncharacterized protein DUF4262</fullName>
    </submittedName>
</protein>
<evidence type="ECO:0000313" key="1">
    <source>
        <dbReference type="EMBL" id="PWJ55857.1"/>
    </source>
</evidence>
<comment type="caution">
    <text evidence="1">The sequence shown here is derived from an EMBL/GenBank/DDBJ whole genome shotgun (WGS) entry which is preliminary data.</text>
</comment>
<gene>
    <name evidence="1" type="ORF">BXY45_102225</name>
</gene>
<reference evidence="1 2" key="1">
    <citation type="submission" date="2018-03" db="EMBL/GenBank/DDBJ databases">
        <title>Genomic Encyclopedia of Archaeal and Bacterial Type Strains, Phase II (KMG-II): from individual species to whole genera.</title>
        <authorList>
            <person name="Goeker M."/>
        </authorList>
    </citation>
    <scope>NUCLEOTIDE SEQUENCE [LARGE SCALE GENOMIC DNA]</scope>
    <source>
        <strain evidence="1 2">DSM 44889</strain>
    </source>
</reference>
<keyword evidence="2" id="KW-1185">Reference proteome</keyword>
<dbReference type="Pfam" id="PF14081">
    <property type="entry name" value="DUF4262"/>
    <property type="match status" value="1"/>
</dbReference>
<dbReference type="Proteomes" id="UP000245469">
    <property type="component" value="Unassembled WGS sequence"/>
</dbReference>
<dbReference type="EMBL" id="QGDQ01000002">
    <property type="protein sequence ID" value="PWJ55857.1"/>
    <property type="molecule type" value="Genomic_DNA"/>
</dbReference>
<proteinExistence type="predicted"/>
<organism evidence="1 2">
    <name type="scientific">Quadrisphaera granulorum</name>
    <dbReference type="NCBI Taxonomy" id="317664"/>
    <lineage>
        <taxon>Bacteria</taxon>
        <taxon>Bacillati</taxon>
        <taxon>Actinomycetota</taxon>
        <taxon>Actinomycetes</taxon>
        <taxon>Kineosporiales</taxon>
        <taxon>Kineosporiaceae</taxon>
        <taxon>Quadrisphaera</taxon>
    </lineage>
</organism>
<accession>A0A316B026</accession>